<dbReference type="NCBIfam" id="TIGR02494">
    <property type="entry name" value="PFLE_PFLC"/>
    <property type="match status" value="1"/>
</dbReference>
<dbReference type="Gene3D" id="3.20.20.70">
    <property type="entry name" value="Aldolase class I"/>
    <property type="match status" value="1"/>
</dbReference>
<dbReference type="STRING" id="84698.SAMN04488528_101350"/>
<accession>A0A1I0YL01</accession>
<protein>
    <submittedName>
        <fullName evidence="10">4-hydroxyphenylacetate decarboxylase subunit A</fullName>
    </submittedName>
</protein>
<evidence type="ECO:0000256" key="3">
    <source>
        <dbReference type="ARBA" id="ARBA00022485"/>
    </source>
</evidence>
<dbReference type="SUPFAM" id="SSF102114">
    <property type="entry name" value="Radical SAM enzymes"/>
    <property type="match status" value="1"/>
</dbReference>
<reference evidence="10 11" key="1">
    <citation type="submission" date="2016-10" db="EMBL/GenBank/DDBJ databases">
        <authorList>
            <person name="de Groot N.N."/>
        </authorList>
    </citation>
    <scope>NUCLEOTIDE SEQUENCE [LARGE SCALE GENOMIC DNA]</scope>
    <source>
        <strain evidence="10 11">DSM 12271</strain>
    </source>
</reference>
<dbReference type="PIRSF" id="PIRSF000371">
    <property type="entry name" value="PFL_act_enz"/>
    <property type="match status" value="1"/>
</dbReference>
<sequence length="312" mass="35908">MSTKGIIFDIQSFSVHDGPGCRTTVFLNGCPLKCRWCANPESWGIKPHIMFSELSCKYNNGCIACKDKCNKNGLTFHDNGKPMLNWEVCKICNTFECTKSCYNNALKVCAKEYKVEDVLKILQRDSNNWRSEGGVTFSGGEPLMQYEFLIEVLKECKKNSIHTAIETSAYIKNDVFLNVMKYIDFAFIDVKNMNREKHKNETGVYNDLIHENIRSLSKSNWRGRMVLRVPVIGGFNDNKQNIDLLIKFMKDNEIVEINLLPFHRLGESKWLQLGKNYAYSQVGEVTKDKLEKIQNIFLDNQIACYIGEDTLF</sequence>
<dbReference type="InterPro" id="IPR034457">
    <property type="entry name" value="Organic_radical-activating"/>
</dbReference>
<keyword evidence="11" id="KW-1185">Reference proteome</keyword>
<dbReference type="InterPro" id="IPR013785">
    <property type="entry name" value="Aldolase_TIM"/>
</dbReference>
<keyword evidence="7" id="KW-0408">Iron</keyword>
<dbReference type="PROSITE" id="PS51918">
    <property type="entry name" value="RADICAL_SAM"/>
    <property type="match status" value="1"/>
</dbReference>
<dbReference type="InterPro" id="IPR007197">
    <property type="entry name" value="rSAM"/>
</dbReference>
<dbReference type="GO" id="GO:0051539">
    <property type="term" value="F:4 iron, 4 sulfur cluster binding"/>
    <property type="evidence" value="ECO:0007669"/>
    <property type="project" value="UniProtKB-KW"/>
</dbReference>
<keyword evidence="8" id="KW-0411">Iron-sulfur</keyword>
<dbReference type="CDD" id="cd01335">
    <property type="entry name" value="Radical_SAM"/>
    <property type="match status" value="1"/>
</dbReference>
<keyword evidence="5" id="KW-0479">Metal-binding</keyword>
<dbReference type="EMBL" id="FOKI01000013">
    <property type="protein sequence ID" value="SFB12843.1"/>
    <property type="molecule type" value="Genomic_DNA"/>
</dbReference>
<gene>
    <name evidence="10" type="ORF">SAMN04488528_101350</name>
</gene>
<dbReference type="InterPro" id="IPR001989">
    <property type="entry name" value="Radical_activat_CS"/>
</dbReference>
<dbReference type="Pfam" id="PF13353">
    <property type="entry name" value="Fer4_12"/>
    <property type="match status" value="1"/>
</dbReference>
<evidence type="ECO:0000259" key="9">
    <source>
        <dbReference type="PROSITE" id="PS51918"/>
    </source>
</evidence>
<dbReference type="PANTHER" id="PTHR30352:SF4">
    <property type="entry name" value="PYRUVATE FORMATE-LYASE 2-ACTIVATING ENZYME"/>
    <property type="match status" value="1"/>
</dbReference>
<dbReference type="SFLD" id="SFLDG01118">
    <property type="entry name" value="activating_enzymes__group_2"/>
    <property type="match status" value="1"/>
</dbReference>
<dbReference type="PANTHER" id="PTHR30352">
    <property type="entry name" value="PYRUVATE FORMATE-LYASE-ACTIVATING ENZYME"/>
    <property type="match status" value="1"/>
</dbReference>
<evidence type="ECO:0000256" key="5">
    <source>
        <dbReference type="ARBA" id="ARBA00022723"/>
    </source>
</evidence>
<dbReference type="InterPro" id="IPR040074">
    <property type="entry name" value="BssD/PflA/YjjW"/>
</dbReference>
<keyword evidence="6" id="KW-0560">Oxidoreductase</keyword>
<dbReference type="GO" id="GO:0046872">
    <property type="term" value="F:metal ion binding"/>
    <property type="evidence" value="ECO:0007669"/>
    <property type="project" value="UniProtKB-KW"/>
</dbReference>
<dbReference type="SFLD" id="SFLDS00029">
    <property type="entry name" value="Radical_SAM"/>
    <property type="match status" value="1"/>
</dbReference>
<keyword evidence="3" id="KW-0004">4Fe-4S</keyword>
<dbReference type="RefSeq" id="WP_090041019.1">
    <property type="nucleotide sequence ID" value="NZ_FOKI01000013.1"/>
</dbReference>
<dbReference type="InterPro" id="IPR012839">
    <property type="entry name" value="Organic_radical_activase"/>
</dbReference>
<evidence type="ECO:0000256" key="6">
    <source>
        <dbReference type="ARBA" id="ARBA00023002"/>
    </source>
</evidence>
<keyword evidence="4" id="KW-0949">S-adenosyl-L-methionine</keyword>
<dbReference type="GO" id="GO:0016491">
    <property type="term" value="F:oxidoreductase activity"/>
    <property type="evidence" value="ECO:0007669"/>
    <property type="project" value="UniProtKB-KW"/>
</dbReference>
<feature type="domain" description="Radical SAM core" evidence="9">
    <location>
        <begin position="16"/>
        <end position="303"/>
    </location>
</feature>
<dbReference type="Proteomes" id="UP000198619">
    <property type="component" value="Unassembled WGS sequence"/>
</dbReference>
<name>A0A1I0YL01_9CLOT</name>
<proteinExistence type="inferred from homology"/>
<evidence type="ECO:0000256" key="4">
    <source>
        <dbReference type="ARBA" id="ARBA00022691"/>
    </source>
</evidence>
<dbReference type="SFLD" id="SFLDG01066">
    <property type="entry name" value="organic_radical-activating_enz"/>
    <property type="match status" value="1"/>
</dbReference>
<dbReference type="PROSITE" id="PS01087">
    <property type="entry name" value="RADICAL_ACTIVATING"/>
    <property type="match status" value="1"/>
</dbReference>
<dbReference type="NCBIfam" id="NF033717">
    <property type="entry name" value="HPDL_rSAM_activ"/>
    <property type="match status" value="1"/>
</dbReference>
<dbReference type="OrthoDB" id="9782387at2"/>
<evidence type="ECO:0000256" key="2">
    <source>
        <dbReference type="ARBA" id="ARBA00009777"/>
    </source>
</evidence>
<comment type="cofactor">
    <cofactor evidence="1">
        <name>[4Fe-4S] cluster</name>
        <dbReference type="ChEBI" id="CHEBI:49883"/>
    </cofactor>
</comment>
<organism evidence="10 11">
    <name type="scientific">Clostridium frigidicarnis</name>
    <dbReference type="NCBI Taxonomy" id="84698"/>
    <lineage>
        <taxon>Bacteria</taxon>
        <taxon>Bacillati</taxon>
        <taxon>Bacillota</taxon>
        <taxon>Clostridia</taxon>
        <taxon>Eubacteriales</taxon>
        <taxon>Clostridiaceae</taxon>
        <taxon>Clostridium</taxon>
    </lineage>
</organism>
<dbReference type="AlphaFoldDB" id="A0A1I0YL01"/>
<dbReference type="InterPro" id="IPR058240">
    <property type="entry name" value="rSAM_sf"/>
</dbReference>
<evidence type="ECO:0000256" key="7">
    <source>
        <dbReference type="ARBA" id="ARBA00023004"/>
    </source>
</evidence>
<evidence type="ECO:0000313" key="10">
    <source>
        <dbReference type="EMBL" id="SFB12843.1"/>
    </source>
</evidence>
<comment type="similarity">
    <text evidence="2">Belongs to the organic radical-activating enzymes family.</text>
</comment>
<evidence type="ECO:0000256" key="1">
    <source>
        <dbReference type="ARBA" id="ARBA00001966"/>
    </source>
</evidence>
<evidence type="ECO:0000313" key="11">
    <source>
        <dbReference type="Proteomes" id="UP000198619"/>
    </source>
</evidence>
<evidence type="ECO:0000256" key="8">
    <source>
        <dbReference type="ARBA" id="ARBA00023014"/>
    </source>
</evidence>
<dbReference type="Pfam" id="PF04055">
    <property type="entry name" value="Radical_SAM"/>
    <property type="match status" value="1"/>
</dbReference>